<keyword evidence="5" id="KW-0411">Iron-sulfur</keyword>
<dbReference type="Pfam" id="PF04055">
    <property type="entry name" value="Radical_SAM"/>
    <property type="match status" value="1"/>
</dbReference>
<evidence type="ECO:0000256" key="5">
    <source>
        <dbReference type="ARBA" id="ARBA00023014"/>
    </source>
</evidence>
<dbReference type="SFLD" id="SFLDS00029">
    <property type="entry name" value="Radical_SAM"/>
    <property type="match status" value="1"/>
</dbReference>
<dbReference type="EMBL" id="CP053840">
    <property type="protein sequence ID" value="QKF68396.1"/>
    <property type="molecule type" value="Genomic_DNA"/>
</dbReference>
<dbReference type="InterPro" id="IPR013785">
    <property type="entry name" value="Aldolase_TIM"/>
</dbReference>
<evidence type="ECO:0000259" key="6">
    <source>
        <dbReference type="PROSITE" id="PS51918"/>
    </source>
</evidence>
<gene>
    <name evidence="7" type="ORF">AVENP_2921</name>
</gene>
<evidence type="ECO:0000313" key="8">
    <source>
        <dbReference type="Proteomes" id="UP000503482"/>
    </source>
</evidence>
<keyword evidence="4" id="KW-0408">Iron</keyword>
<dbReference type="GO" id="GO:0051536">
    <property type="term" value="F:iron-sulfur cluster binding"/>
    <property type="evidence" value="ECO:0007669"/>
    <property type="project" value="UniProtKB-KW"/>
</dbReference>
<organism evidence="7 8">
    <name type="scientific">Arcobacter venerupis</name>
    <dbReference type="NCBI Taxonomy" id="1054033"/>
    <lineage>
        <taxon>Bacteria</taxon>
        <taxon>Pseudomonadati</taxon>
        <taxon>Campylobacterota</taxon>
        <taxon>Epsilonproteobacteria</taxon>
        <taxon>Campylobacterales</taxon>
        <taxon>Arcobacteraceae</taxon>
        <taxon>Arcobacter</taxon>
    </lineage>
</organism>
<protein>
    <submittedName>
        <fullName evidence="7">Radical SAM superfamily enzyme, MoaA/NifB/PqqE/SkfB family</fullName>
    </submittedName>
</protein>
<sequence length="283" mass="32591">MKSVDIEISSVCNLKCINCAYNSEDNIDKQFMKIEVFTNILKKIKKMNNLVYIHLVGLGEATLHPKFIDFFELIKDLKSKGVNIGITTNGTNILKYVDVLNKFDTITISFDAASAEVFDKCRPGYNFSKLVENVKKLTNKKKRFSFIINNYNFKEIEAFVELSKKLGATDVYYEFANEPWIKKNNRHYDKTNIKLIIDKLKKSNDLNIVLKDSPVSGVCNYFDNVLKFNQDGTTSICPFINKKILFEDIILSRKALTEDIENLKYSECKQCNHFSIMNNGTKC</sequence>
<dbReference type="GO" id="GO:0003824">
    <property type="term" value="F:catalytic activity"/>
    <property type="evidence" value="ECO:0007669"/>
    <property type="project" value="InterPro"/>
</dbReference>
<dbReference type="RefSeq" id="WP_128359582.1">
    <property type="nucleotide sequence ID" value="NZ_CP053840.1"/>
</dbReference>
<dbReference type="PANTHER" id="PTHR11228:SF7">
    <property type="entry name" value="PQQA PEPTIDE CYCLASE"/>
    <property type="match status" value="1"/>
</dbReference>
<evidence type="ECO:0000313" key="7">
    <source>
        <dbReference type="EMBL" id="QKF68396.1"/>
    </source>
</evidence>
<dbReference type="Proteomes" id="UP000503482">
    <property type="component" value="Chromosome"/>
</dbReference>
<keyword evidence="2" id="KW-0949">S-adenosyl-L-methionine</keyword>
<dbReference type="CDD" id="cd01335">
    <property type="entry name" value="Radical_SAM"/>
    <property type="match status" value="1"/>
</dbReference>
<evidence type="ECO:0000256" key="1">
    <source>
        <dbReference type="ARBA" id="ARBA00001966"/>
    </source>
</evidence>
<dbReference type="PANTHER" id="PTHR11228">
    <property type="entry name" value="RADICAL SAM DOMAIN PROTEIN"/>
    <property type="match status" value="1"/>
</dbReference>
<dbReference type="InterPro" id="IPR007197">
    <property type="entry name" value="rSAM"/>
</dbReference>
<proteinExistence type="predicted"/>
<dbReference type="InterPro" id="IPR058240">
    <property type="entry name" value="rSAM_sf"/>
</dbReference>
<comment type="cofactor">
    <cofactor evidence="1">
        <name>[4Fe-4S] cluster</name>
        <dbReference type="ChEBI" id="CHEBI:49883"/>
    </cofactor>
</comment>
<feature type="domain" description="Radical SAM core" evidence="6">
    <location>
        <begin position="1"/>
        <end position="207"/>
    </location>
</feature>
<keyword evidence="8" id="KW-1185">Reference proteome</keyword>
<accession>A0AAE7E616</accession>
<name>A0AAE7E616_9BACT</name>
<dbReference type="InterPro" id="IPR050377">
    <property type="entry name" value="Radical_SAM_PqqE_MftC-like"/>
</dbReference>
<reference evidence="7 8" key="1">
    <citation type="submission" date="2020-05" db="EMBL/GenBank/DDBJ databases">
        <title>Complete genome sequencing of Campylobacter and Arcobacter type strains.</title>
        <authorList>
            <person name="Miller W.G."/>
            <person name="Yee E."/>
        </authorList>
    </citation>
    <scope>NUCLEOTIDE SEQUENCE [LARGE SCALE GENOMIC DNA]</scope>
    <source>
        <strain evidence="7 8">LMG 26156</strain>
    </source>
</reference>
<keyword evidence="3" id="KW-0479">Metal-binding</keyword>
<dbReference type="SUPFAM" id="SSF102114">
    <property type="entry name" value="Radical SAM enzymes"/>
    <property type="match status" value="1"/>
</dbReference>
<dbReference type="Gene3D" id="3.20.20.70">
    <property type="entry name" value="Aldolase class I"/>
    <property type="match status" value="1"/>
</dbReference>
<dbReference type="GO" id="GO:0046872">
    <property type="term" value="F:metal ion binding"/>
    <property type="evidence" value="ECO:0007669"/>
    <property type="project" value="UniProtKB-KW"/>
</dbReference>
<dbReference type="SFLD" id="SFLDG01067">
    <property type="entry name" value="SPASM/twitch_domain_containing"/>
    <property type="match status" value="1"/>
</dbReference>
<dbReference type="PROSITE" id="PS51918">
    <property type="entry name" value="RADICAL_SAM"/>
    <property type="match status" value="1"/>
</dbReference>
<dbReference type="AlphaFoldDB" id="A0AAE7E616"/>
<evidence type="ECO:0000256" key="3">
    <source>
        <dbReference type="ARBA" id="ARBA00022723"/>
    </source>
</evidence>
<evidence type="ECO:0000256" key="4">
    <source>
        <dbReference type="ARBA" id="ARBA00023004"/>
    </source>
</evidence>
<dbReference type="KEGG" id="avp:AVENP_2921"/>
<evidence type="ECO:0000256" key="2">
    <source>
        <dbReference type="ARBA" id="ARBA00022691"/>
    </source>
</evidence>